<proteinExistence type="predicted"/>
<protein>
    <submittedName>
        <fullName evidence="2">Uncharacterized protein</fullName>
    </submittedName>
</protein>
<evidence type="ECO:0000256" key="1">
    <source>
        <dbReference type="SAM" id="MobiDB-lite"/>
    </source>
</evidence>
<comment type="caution">
    <text evidence="2">The sequence shown here is derived from an EMBL/GenBank/DDBJ whole genome shotgun (WGS) entry which is preliminary data.</text>
</comment>
<evidence type="ECO:0000313" key="3">
    <source>
        <dbReference type="Proteomes" id="UP000605846"/>
    </source>
</evidence>
<keyword evidence="3" id="KW-1185">Reference proteome</keyword>
<feature type="region of interest" description="Disordered" evidence="1">
    <location>
        <begin position="126"/>
        <end position="157"/>
    </location>
</feature>
<reference evidence="2" key="1">
    <citation type="submission" date="2020-01" db="EMBL/GenBank/DDBJ databases">
        <title>Genome Sequencing of Three Apophysomyces-Like Fungal Strains Confirms a Novel Fungal Genus in the Mucoromycota with divergent Burkholderia-like Endosymbiotic Bacteria.</title>
        <authorList>
            <person name="Stajich J.E."/>
            <person name="Macias A.M."/>
            <person name="Carter-House D."/>
            <person name="Lovett B."/>
            <person name="Kasson L.R."/>
            <person name="Berry K."/>
            <person name="Grigoriev I."/>
            <person name="Chang Y."/>
            <person name="Spatafora J."/>
            <person name="Kasson M.T."/>
        </authorList>
    </citation>
    <scope>NUCLEOTIDE SEQUENCE</scope>
    <source>
        <strain evidence="2">NRRL A-21654</strain>
    </source>
</reference>
<dbReference type="EMBL" id="JABAYA010000025">
    <property type="protein sequence ID" value="KAF7729427.1"/>
    <property type="molecule type" value="Genomic_DNA"/>
</dbReference>
<organism evidence="2 3">
    <name type="scientific">Apophysomyces ossiformis</name>
    <dbReference type="NCBI Taxonomy" id="679940"/>
    <lineage>
        <taxon>Eukaryota</taxon>
        <taxon>Fungi</taxon>
        <taxon>Fungi incertae sedis</taxon>
        <taxon>Mucoromycota</taxon>
        <taxon>Mucoromycotina</taxon>
        <taxon>Mucoromycetes</taxon>
        <taxon>Mucorales</taxon>
        <taxon>Mucorineae</taxon>
        <taxon>Mucoraceae</taxon>
        <taxon>Apophysomyces</taxon>
    </lineage>
</organism>
<accession>A0A8H7ERX0</accession>
<feature type="region of interest" description="Disordered" evidence="1">
    <location>
        <begin position="79"/>
        <end position="113"/>
    </location>
</feature>
<dbReference type="Proteomes" id="UP000605846">
    <property type="component" value="Unassembled WGS sequence"/>
</dbReference>
<gene>
    <name evidence="2" type="ORF">EC973_004406</name>
</gene>
<dbReference type="AlphaFoldDB" id="A0A8H7ERX0"/>
<evidence type="ECO:0000313" key="2">
    <source>
        <dbReference type="EMBL" id="KAF7729427.1"/>
    </source>
</evidence>
<sequence>MSNARWPAALSPDPKLLQWWRYSDQPYPQKEQQRIAWEEEKGRHPKDTDVDRTFIRGSADGCSVSNDPACATVFPYEHDKLKQPPPRIHGSDGLPYPGNKEKFPVDPRLGWATDAHGNQADVSISTRTVPELDQNHPLPSDSKYEGTIALRDGMLRH</sequence>
<name>A0A8H7ERX0_9FUNG</name>